<evidence type="ECO:0000259" key="2">
    <source>
        <dbReference type="PROSITE" id="PS51819"/>
    </source>
</evidence>
<comment type="similarity">
    <text evidence="1">Belongs to the glyoxalase I family.</text>
</comment>
<dbReference type="AlphaFoldDB" id="A0A072P1B5"/>
<dbReference type="InterPro" id="IPR029068">
    <property type="entry name" value="Glyas_Bleomycin-R_OHBP_Dase"/>
</dbReference>
<evidence type="ECO:0000313" key="3">
    <source>
        <dbReference type="EMBL" id="KEF53909.1"/>
    </source>
</evidence>
<dbReference type="Gene3D" id="3.10.180.10">
    <property type="entry name" value="2,3-Dihydroxybiphenyl 1,2-Dioxygenase, domain 1"/>
    <property type="match status" value="1"/>
</dbReference>
<gene>
    <name evidence="3" type="ORF">A1O9_10311</name>
</gene>
<proteinExistence type="inferred from homology"/>
<reference evidence="3 4" key="1">
    <citation type="submission" date="2013-03" db="EMBL/GenBank/DDBJ databases">
        <title>The Genome Sequence of Exophiala aquamarina CBS 119918.</title>
        <authorList>
            <consortium name="The Broad Institute Genomics Platform"/>
            <person name="Cuomo C."/>
            <person name="de Hoog S."/>
            <person name="Gorbushina A."/>
            <person name="Walker B."/>
            <person name="Young S.K."/>
            <person name="Zeng Q."/>
            <person name="Gargeya S."/>
            <person name="Fitzgerald M."/>
            <person name="Haas B."/>
            <person name="Abouelleil A."/>
            <person name="Allen A.W."/>
            <person name="Alvarado L."/>
            <person name="Arachchi H.M."/>
            <person name="Berlin A.M."/>
            <person name="Chapman S.B."/>
            <person name="Gainer-Dewar J."/>
            <person name="Goldberg J."/>
            <person name="Griggs A."/>
            <person name="Gujja S."/>
            <person name="Hansen M."/>
            <person name="Howarth C."/>
            <person name="Imamovic A."/>
            <person name="Ireland A."/>
            <person name="Larimer J."/>
            <person name="McCowan C."/>
            <person name="Murphy C."/>
            <person name="Pearson M."/>
            <person name="Poon T.W."/>
            <person name="Priest M."/>
            <person name="Roberts A."/>
            <person name="Saif S."/>
            <person name="Shea T."/>
            <person name="Sisk P."/>
            <person name="Sykes S."/>
            <person name="Wortman J."/>
            <person name="Nusbaum C."/>
            <person name="Birren B."/>
        </authorList>
    </citation>
    <scope>NUCLEOTIDE SEQUENCE [LARGE SCALE GENOMIC DNA]</scope>
    <source>
        <strain evidence="3 4">CBS 119918</strain>
    </source>
</reference>
<dbReference type="GeneID" id="25285215"/>
<evidence type="ECO:0000313" key="4">
    <source>
        <dbReference type="Proteomes" id="UP000027920"/>
    </source>
</evidence>
<dbReference type="Pfam" id="PF00903">
    <property type="entry name" value="Glyoxalase"/>
    <property type="match status" value="1"/>
</dbReference>
<organism evidence="3 4">
    <name type="scientific">Exophiala aquamarina CBS 119918</name>
    <dbReference type="NCBI Taxonomy" id="1182545"/>
    <lineage>
        <taxon>Eukaryota</taxon>
        <taxon>Fungi</taxon>
        <taxon>Dikarya</taxon>
        <taxon>Ascomycota</taxon>
        <taxon>Pezizomycotina</taxon>
        <taxon>Eurotiomycetes</taxon>
        <taxon>Chaetothyriomycetidae</taxon>
        <taxon>Chaetothyriales</taxon>
        <taxon>Herpotrichiellaceae</taxon>
        <taxon>Exophiala</taxon>
    </lineage>
</organism>
<dbReference type="RefSeq" id="XP_013256499.1">
    <property type="nucleotide sequence ID" value="XM_013401045.1"/>
</dbReference>
<sequence length="186" mass="21252">MGSHQVKSPSKLAHVVFRTNNYQKMREYYKTFLGADVSYENDVLCFLRYDDEHHRIAIIGLPNTKPKVHDSSGLHHTAFTFETLDDLMQSYQQRKSLGIEPSWCVNHGPTTSIYYTDPDGNQIETQVDNFDTNEEANAFMASSYFAENPIGTDFDPEEFITRLAAGEDDKILKRRVEMGPRSPPGH</sequence>
<comment type="caution">
    <text evidence="3">The sequence shown here is derived from an EMBL/GenBank/DDBJ whole genome shotgun (WGS) entry which is preliminary data.</text>
</comment>
<dbReference type="Proteomes" id="UP000027920">
    <property type="component" value="Unassembled WGS sequence"/>
</dbReference>
<keyword evidence="4" id="KW-1185">Reference proteome</keyword>
<name>A0A072P1B5_9EURO</name>
<dbReference type="InterPro" id="IPR004360">
    <property type="entry name" value="Glyas_Fos-R_dOase_dom"/>
</dbReference>
<dbReference type="EMBL" id="AMGV01000012">
    <property type="protein sequence ID" value="KEF53909.1"/>
    <property type="molecule type" value="Genomic_DNA"/>
</dbReference>
<dbReference type="InterPro" id="IPR037523">
    <property type="entry name" value="VOC_core"/>
</dbReference>
<dbReference type="PANTHER" id="PTHR21366">
    <property type="entry name" value="GLYOXALASE FAMILY PROTEIN"/>
    <property type="match status" value="1"/>
</dbReference>
<dbReference type="PROSITE" id="PS51819">
    <property type="entry name" value="VOC"/>
    <property type="match status" value="1"/>
</dbReference>
<dbReference type="OrthoDB" id="5371818at2759"/>
<dbReference type="SUPFAM" id="SSF54593">
    <property type="entry name" value="Glyoxalase/Bleomycin resistance protein/Dihydroxybiphenyl dioxygenase"/>
    <property type="match status" value="1"/>
</dbReference>
<accession>A0A072P1B5</accession>
<protein>
    <recommendedName>
        <fullName evidence="2">VOC domain-containing protein</fullName>
    </recommendedName>
</protein>
<feature type="domain" description="VOC" evidence="2">
    <location>
        <begin position="11"/>
        <end position="128"/>
    </location>
</feature>
<dbReference type="PANTHER" id="PTHR21366:SF14">
    <property type="entry name" value="GLYOXALASE DOMAIN-CONTAINING PROTEIN 5"/>
    <property type="match status" value="1"/>
</dbReference>
<dbReference type="VEuPathDB" id="FungiDB:A1O9_10311"/>
<dbReference type="HOGENOM" id="CLU_098384_0_0_1"/>
<evidence type="ECO:0000256" key="1">
    <source>
        <dbReference type="ARBA" id="ARBA00010363"/>
    </source>
</evidence>
<dbReference type="InterPro" id="IPR050383">
    <property type="entry name" value="GlyoxalaseI/FosfomycinResist"/>
</dbReference>